<organism evidence="1 2">
    <name type="scientific">Eumeta variegata</name>
    <name type="common">Bagworm moth</name>
    <name type="synonym">Eumeta japonica</name>
    <dbReference type="NCBI Taxonomy" id="151549"/>
    <lineage>
        <taxon>Eukaryota</taxon>
        <taxon>Metazoa</taxon>
        <taxon>Ecdysozoa</taxon>
        <taxon>Arthropoda</taxon>
        <taxon>Hexapoda</taxon>
        <taxon>Insecta</taxon>
        <taxon>Pterygota</taxon>
        <taxon>Neoptera</taxon>
        <taxon>Endopterygota</taxon>
        <taxon>Lepidoptera</taxon>
        <taxon>Glossata</taxon>
        <taxon>Ditrysia</taxon>
        <taxon>Tineoidea</taxon>
        <taxon>Psychidae</taxon>
        <taxon>Oiketicinae</taxon>
        <taxon>Eumeta</taxon>
    </lineage>
</organism>
<gene>
    <name evidence="1" type="ORF">EVAR_148_1</name>
</gene>
<keyword evidence="2" id="KW-1185">Reference proteome</keyword>
<comment type="caution">
    <text evidence="1">The sequence shown here is derived from an EMBL/GenBank/DDBJ whole genome shotgun (WGS) entry which is preliminary data.</text>
</comment>
<dbReference type="EMBL" id="BGZK01000001">
    <property type="protein sequence ID" value="GBO98583.1"/>
    <property type="molecule type" value="Genomic_DNA"/>
</dbReference>
<sequence>MRERKIAVPTKVVPSRPGAARGPVLFIGRFRSAADLRRGPRNAARAPARVAVRYRSLLSYKTVIIQRSRNGRWRSSSLHAHFGIYMRYGCFIGAVSAER</sequence>
<proteinExistence type="predicted"/>
<accession>A0A4C1S8R9</accession>
<dbReference type="AlphaFoldDB" id="A0A4C1S8R9"/>
<evidence type="ECO:0000313" key="2">
    <source>
        <dbReference type="Proteomes" id="UP000299102"/>
    </source>
</evidence>
<reference evidence="1 2" key="1">
    <citation type="journal article" date="2019" name="Commun. Biol.">
        <title>The bagworm genome reveals a unique fibroin gene that provides high tensile strength.</title>
        <authorList>
            <person name="Kono N."/>
            <person name="Nakamura H."/>
            <person name="Ohtoshi R."/>
            <person name="Tomita M."/>
            <person name="Numata K."/>
            <person name="Arakawa K."/>
        </authorList>
    </citation>
    <scope>NUCLEOTIDE SEQUENCE [LARGE SCALE GENOMIC DNA]</scope>
</reference>
<name>A0A4C1S8R9_EUMVA</name>
<evidence type="ECO:0000313" key="1">
    <source>
        <dbReference type="EMBL" id="GBO98583.1"/>
    </source>
</evidence>
<dbReference type="Proteomes" id="UP000299102">
    <property type="component" value="Unassembled WGS sequence"/>
</dbReference>
<protein>
    <submittedName>
        <fullName evidence="1">Uncharacterized protein</fullName>
    </submittedName>
</protein>